<dbReference type="Proteomes" id="UP000245379">
    <property type="component" value="Unassembled WGS sequence"/>
</dbReference>
<comment type="caution">
    <text evidence="2">The sequence shown here is derived from an EMBL/GenBank/DDBJ whole genome shotgun (WGS) entry which is preliminary data.</text>
</comment>
<keyword evidence="1" id="KW-0812">Transmembrane</keyword>
<keyword evidence="1" id="KW-0472">Membrane</keyword>
<dbReference type="OrthoDB" id="1066121at2"/>
<evidence type="ECO:0000256" key="1">
    <source>
        <dbReference type="SAM" id="Phobius"/>
    </source>
</evidence>
<accession>A0A317ETU9</accession>
<dbReference type="RefSeq" id="WP_109924009.1">
    <property type="nucleotide sequence ID" value="NZ_QGNZ01000001.1"/>
</dbReference>
<evidence type="ECO:0000313" key="3">
    <source>
        <dbReference type="Proteomes" id="UP000245379"/>
    </source>
</evidence>
<keyword evidence="1" id="KW-1133">Transmembrane helix</keyword>
<sequence>MMFLEGISLIIIASLQFYFFSRSITEVAKLSNFFPSGELGLECIGAAELNGQKIDQLVFEHKHSEFKSVVLATNAYLYNNVGSADFNIIKSIADRTVSSQEEKISSTLSLPLYFGLMGTFIGVILGLGSIALNGFNLQDTDHLINQLVTGVVMAMVVSFLGLALTTVLNAFLFRNAVAQRDVNRNHYLNFLQAKLLPNLDNNLYAALDQFKLNIADFNVKFSKNLDFFDSSFNENIKNLKGTVEGMSGQIVAVNENMSVQLEFLQELRKIGYNRMAEANIRVFDKIKESGPLLVNFIREQQKLTENLEQANNFGSRVAGLMDRVASFEDGINNLGRELQQSDLLGGNLINIVKKHLHAIEQKEHLVNDYAARSNSEVESYLSSGLERIKTLKNKIEIDFEKAFDFHAEGNLMQNLNYLKEIDGNILKLNLNLEQKNDAQIISKLDQLVEIMQEKEVSPSPRSIIPSTDKEDDRIEETAKKESKWWRVWGKNKAA</sequence>
<dbReference type="AlphaFoldDB" id="A0A317ETU9"/>
<evidence type="ECO:0000313" key="2">
    <source>
        <dbReference type="EMBL" id="PWS28578.1"/>
    </source>
</evidence>
<name>A0A317ETU9_9SPHI</name>
<feature type="transmembrane region" description="Helical" evidence="1">
    <location>
        <begin position="147"/>
        <end position="173"/>
    </location>
</feature>
<proteinExistence type="predicted"/>
<feature type="transmembrane region" description="Helical" evidence="1">
    <location>
        <begin position="112"/>
        <end position="135"/>
    </location>
</feature>
<dbReference type="EMBL" id="QGNZ01000001">
    <property type="protein sequence ID" value="PWS28578.1"/>
    <property type="molecule type" value="Genomic_DNA"/>
</dbReference>
<gene>
    <name evidence="2" type="ORF">DHW03_01620</name>
</gene>
<keyword evidence="3" id="KW-1185">Reference proteome</keyword>
<evidence type="ECO:0008006" key="4">
    <source>
        <dbReference type="Google" id="ProtNLM"/>
    </source>
</evidence>
<organism evidence="2 3">
    <name type="scientific">Pedobacter yonginense</name>
    <dbReference type="NCBI Taxonomy" id="651869"/>
    <lineage>
        <taxon>Bacteria</taxon>
        <taxon>Pseudomonadati</taxon>
        <taxon>Bacteroidota</taxon>
        <taxon>Sphingobacteriia</taxon>
        <taxon>Sphingobacteriales</taxon>
        <taxon>Sphingobacteriaceae</taxon>
        <taxon>Pedobacter</taxon>
    </lineage>
</organism>
<protein>
    <recommendedName>
        <fullName evidence="4">MotA/TolQ/ExbB proton channel domain-containing protein</fullName>
    </recommendedName>
</protein>
<reference evidence="2 3" key="1">
    <citation type="submission" date="2018-05" db="EMBL/GenBank/DDBJ databases">
        <title>Pedobacter paludis sp. nov., isolated from wetland soil.</title>
        <authorList>
            <person name="Zhang Y."/>
            <person name="Wang G."/>
        </authorList>
    </citation>
    <scope>NUCLEOTIDE SEQUENCE [LARGE SCALE GENOMIC DNA]</scope>
    <source>
        <strain evidence="2 3">KCTC22721</strain>
    </source>
</reference>